<keyword evidence="1" id="KW-0812">Transmembrane</keyword>
<feature type="transmembrane region" description="Helical" evidence="1">
    <location>
        <begin position="87"/>
        <end position="113"/>
    </location>
</feature>
<name>A0A0R2B4M0_9LACO</name>
<gene>
    <name evidence="2" type="ORF">FC34_GL001531</name>
</gene>
<protein>
    <submittedName>
        <fullName evidence="2">Uncharacterized protein</fullName>
    </submittedName>
</protein>
<keyword evidence="3" id="KW-1185">Reference proteome</keyword>
<feature type="transmembrane region" description="Helical" evidence="1">
    <location>
        <begin position="133"/>
        <end position="152"/>
    </location>
</feature>
<keyword evidence="1" id="KW-0472">Membrane</keyword>
<dbReference type="AlphaFoldDB" id="A0A0R2B4M0"/>
<keyword evidence="1" id="KW-1133">Transmembrane helix</keyword>
<dbReference type="Proteomes" id="UP000051672">
    <property type="component" value="Unassembled WGS sequence"/>
</dbReference>
<evidence type="ECO:0000256" key="1">
    <source>
        <dbReference type="SAM" id="Phobius"/>
    </source>
</evidence>
<dbReference type="OrthoDB" id="1453763at1239"/>
<dbReference type="RefSeq" id="WP_157052274.1">
    <property type="nucleotide sequence ID" value="NZ_AYZQ01000004.1"/>
</dbReference>
<accession>A0A0R2B4M0</accession>
<reference evidence="2 3" key="1">
    <citation type="journal article" date="2015" name="Genome Announc.">
        <title>Expanding the biotechnology potential of lactobacilli through comparative genomics of 213 strains and associated genera.</title>
        <authorList>
            <person name="Sun Z."/>
            <person name="Harris H.M."/>
            <person name="McCann A."/>
            <person name="Guo C."/>
            <person name="Argimon S."/>
            <person name="Zhang W."/>
            <person name="Yang X."/>
            <person name="Jeffery I.B."/>
            <person name="Cooney J.C."/>
            <person name="Kagawa T.F."/>
            <person name="Liu W."/>
            <person name="Song Y."/>
            <person name="Salvetti E."/>
            <person name="Wrobel A."/>
            <person name="Rasinkangas P."/>
            <person name="Parkhill J."/>
            <person name="Rea M.C."/>
            <person name="O'Sullivan O."/>
            <person name="Ritari J."/>
            <person name="Douillard F.P."/>
            <person name="Paul Ross R."/>
            <person name="Yang R."/>
            <person name="Briner A.E."/>
            <person name="Felis G.E."/>
            <person name="de Vos W.M."/>
            <person name="Barrangou R."/>
            <person name="Klaenhammer T.R."/>
            <person name="Caufield P.W."/>
            <person name="Cui Y."/>
            <person name="Zhang H."/>
            <person name="O'Toole P.W."/>
        </authorList>
    </citation>
    <scope>NUCLEOTIDE SEQUENCE [LARGE SCALE GENOMIC DNA]</scope>
    <source>
        <strain evidence="2 3">DSM 23927</strain>
    </source>
</reference>
<feature type="transmembrane region" description="Helical" evidence="1">
    <location>
        <begin position="54"/>
        <end position="75"/>
    </location>
</feature>
<dbReference type="EMBL" id="AYZQ01000004">
    <property type="protein sequence ID" value="KRM71419.1"/>
    <property type="molecule type" value="Genomic_DNA"/>
</dbReference>
<dbReference type="PATRIC" id="fig|1423727.3.peg.1553"/>
<comment type="caution">
    <text evidence="2">The sequence shown here is derived from an EMBL/GenBank/DDBJ whole genome shotgun (WGS) entry which is preliminary data.</text>
</comment>
<dbReference type="STRING" id="1423727.FC34_GL001531"/>
<proteinExistence type="predicted"/>
<evidence type="ECO:0000313" key="3">
    <source>
        <dbReference type="Proteomes" id="UP000051672"/>
    </source>
</evidence>
<feature type="transmembrane region" description="Helical" evidence="1">
    <location>
        <begin position="211"/>
        <end position="232"/>
    </location>
</feature>
<sequence length="238" mass="25647">MMKKILGWQLGAILAIGWALIEVLTVYLRAAVVQPGAMGPGFLLLPTMWVHQGGGISVDWLSGVFGFVFITVYFISRATWSTASKGYLLTDVIGSSVVTATLYTAVIIGAAQLYPEANLVWTSNWLGAMSTVMLSWLMIEAMLLMAMAVVIGGHGLQIHAIDQALAVAPAWTLLFILPFVGFLGVQQLQVIIPGGQYQFGPAYAGPAHSGWLVSFALMMITALAAAFIWRFAQDLDHK</sequence>
<feature type="transmembrane region" description="Helical" evidence="1">
    <location>
        <begin position="164"/>
        <end position="185"/>
    </location>
</feature>
<evidence type="ECO:0000313" key="2">
    <source>
        <dbReference type="EMBL" id="KRM71419.1"/>
    </source>
</evidence>
<organism evidence="2 3">
    <name type="scientific">Lacticaseibacillus brantae DSM 23927</name>
    <dbReference type="NCBI Taxonomy" id="1423727"/>
    <lineage>
        <taxon>Bacteria</taxon>
        <taxon>Bacillati</taxon>
        <taxon>Bacillota</taxon>
        <taxon>Bacilli</taxon>
        <taxon>Lactobacillales</taxon>
        <taxon>Lactobacillaceae</taxon>
        <taxon>Lacticaseibacillus</taxon>
    </lineage>
</organism>